<keyword evidence="2" id="KW-0067">ATP-binding</keyword>
<dbReference type="Pfam" id="PF02661">
    <property type="entry name" value="Fic"/>
    <property type="match status" value="1"/>
</dbReference>
<evidence type="ECO:0000313" key="5">
    <source>
        <dbReference type="Proteomes" id="UP000005508"/>
    </source>
</evidence>
<comment type="caution">
    <text evidence="4">The sequence shown here is derived from an EMBL/GenBank/DDBJ whole genome shotgun (WGS) entry which is preliminary data.</text>
</comment>
<dbReference type="SUPFAM" id="SSF140931">
    <property type="entry name" value="Fic-like"/>
    <property type="match status" value="1"/>
</dbReference>
<name>G4AB24_AGGAC</name>
<proteinExistence type="predicted"/>
<dbReference type="PATRIC" id="fig|907488.3.peg.2006"/>
<dbReference type="PROSITE" id="PS51459">
    <property type="entry name" value="FIDO"/>
    <property type="match status" value="1"/>
</dbReference>
<sequence>MAFESIHPFVDGNGRTGRLLLNFELMKNGYLPVDIKFSDRAKYYACFDEYHRSGGNPRDLAELIAVYEKEELMRYIDIMDL</sequence>
<evidence type="ECO:0000259" key="3">
    <source>
        <dbReference type="PROSITE" id="PS51459"/>
    </source>
</evidence>
<dbReference type="AlphaFoldDB" id="G4AB24"/>
<dbReference type="InterPro" id="IPR003812">
    <property type="entry name" value="Fido"/>
</dbReference>
<accession>G4AB24</accession>
<dbReference type="Gene3D" id="1.10.3290.10">
    <property type="entry name" value="Fido-like domain"/>
    <property type="match status" value="1"/>
</dbReference>
<reference evidence="4 5" key="1">
    <citation type="submission" date="2010-10" db="EMBL/GenBank/DDBJ databases">
        <authorList>
            <person name="Chen C."/>
            <person name="Kittichotirat W."/>
            <person name="Asikainen S."/>
            <person name="Bumgarner R."/>
        </authorList>
    </citation>
    <scope>NUCLEOTIDE SEQUENCE [LARGE SCALE GENOMIC DNA]</scope>
    <source>
        <strain evidence="4 5">SC1083</strain>
    </source>
</reference>
<dbReference type="RefSeq" id="WP_005559306.1">
    <property type="nucleotide sequence ID" value="NZ_AEJM01000047.1"/>
</dbReference>
<feature type="binding site" evidence="2">
    <location>
        <begin position="11"/>
        <end position="18"/>
    </location>
    <ligand>
        <name>ATP</name>
        <dbReference type="ChEBI" id="CHEBI:30616"/>
    </ligand>
</feature>
<protein>
    <submittedName>
        <fullName evidence="4">Filamentation induced by cAMP protein Fic</fullName>
    </submittedName>
</protein>
<dbReference type="Proteomes" id="UP000005508">
    <property type="component" value="Unassembled WGS sequence"/>
</dbReference>
<feature type="domain" description="Fido" evidence="3">
    <location>
        <begin position="1"/>
        <end position="69"/>
    </location>
</feature>
<dbReference type="PANTHER" id="PTHR13504">
    <property type="entry name" value="FIDO DOMAIN-CONTAINING PROTEIN DDB_G0283145"/>
    <property type="match status" value="1"/>
</dbReference>
<gene>
    <name evidence="4" type="ORF">SC1083_2054</name>
</gene>
<dbReference type="InterPro" id="IPR040198">
    <property type="entry name" value="Fido_containing"/>
</dbReference>
<evidence type="ECO:0000256" key="1">
    <source>
        <dbReference type="PIRSR" id="PIRSR640198-1"/>
    </source>
</evidence>
<dbReference type="GO" id="GO:0005524">
    <property type="term" value="F:ATP binding"/>
    <property type="evidence" value="ECO:0007669"/>
    <property type="project" value="UniProtKB-KW"/>
</dbReference>
<evidence type="ECO:0000256" key="2">
    <source>
        <dbReference type="PIRSR" id="PIRSR640198-2"/>
    </source>
</evidence>
<feature type="binding site" evidence="2">
    <location>
        <begin position="43"/>
        <end position="44"/>
    </location>
    <ligand>
        <name>ATP</name>
        <dbReference type="ChEBI" id="CHEBI:30616"/>
    </ligand>
</feature>
<dbReference type="EMBL" id="AEJM01000047">
    <property type="protein sequence ID" value="EGY32512.1"/>
    <property type="molecule type" value="Genomic_DNA"/>
</dbReference>
<dbReference type="SMR" id="G4AB24"/>
<evidence type="ECO:0000313" key="4">
    <source>
        <dbReference type="EMBL" id="EGY32512.1"/>
    </source>
</evidence>
<organism evidence="4 5">
    <name type="scientific">Aggregatibacter actinomycetemcomitans serotype e str. SC1083</name>
    <dbReference type="NCBI Taxonomy" id="907488"/>
    <lineage>
        <taxon>Bacteria</taxon>
        <taxon>Pseudomonadati</taxon>
        <taxon>Pseudomonadota</taxon>
        <taxon>Gammaproteobacteria</taxon>
        <taxon>Pasteurellales</taxon>
        <taxon>Pasteurellaceae</taxon>
        <taxon>Aggregatibacter</taxon>
    </lineage>
</organism>
<dbReference type="PANTHER" id="PTHR13504:SF38">
    <property type="entry name" value="FIDO DOMAIN-CONTAINING PROTEIN"/>
    <property type="match status" value="1"/>
</dbReference>
<feature type="active site" evidence="1">
    <location>
        <position position="7"/>
    </location>
</feature>
<keyword evidence="2" id="KW-0547">Nucleotide-binding</keyword>
<dbReference type="InterPro" id="IPR036597">
    <property type="entry name" value="Fido-like_dom_sf"/>
</dbReference>